<proteinExistence type="predicted"/>
<organism evidence="1 2">
    <name type="scientific">Puccinia coronata f. sp. avenae</name>
    <dbReference type="NCBI Taxonomy" id="200324"/>
    <lineage>
        <taxon>Eukaryota</taxon>
        <taxon>Fungi</taxon>
        <taxon>Dikarya</taxon>
        <taxon>Basidiomycota</taxon>
        <taxon>Pucciniomycotina</taxon>
        <taxon>Pucciniomycetes</taxon>
        <taxon>Pucciniales</taxon>
        <taxon>Pucciniaceae</taxon>
        <taxon>Puccinia</taxon>
    </lineage>
</organism>
<gene>
    <name evidence="1" type="ORF">PCANC_07022</name>
</gene>
<sequence>MSSVKPPNHSTTSQPDVFQGSQYGIFNTQSYFQCNGVGGNQSNNFEVMLSTKTTIKNGLEAGKYYLIIKKMITTTNRNPPVITGNQISAATVPLPNGVALKMINKAGIVALGRVALSNEVVNDLEDSSTCLEGNCYQAFQVKYVIPGTKNLRRKFKIYQPGRKVDFVTV</sequence>
<dbReference type="Proteomes" id="UP000235388">
    <property type="component" value="Unassembled WGS sequence"/>
</dbReference>
<keyword evidence="2" id="KW-1185">Reference proteome</keyword>
<protein>
    <submittedName>
        <fullName evidence="1">Uncharacterized protein</fullName>
    </submittedName>
</protein>
<name>A0A2N5VZH3_9BASI</name>
<accession>A0A2N5VZH3</accession>
<comment type="caution">
    <text evidence="1">The sequence shown here is derived from an EMBL/GenBank/DDBJ whole genome shotgun (WGS) entry which is preliminary data.</text>
</comment>
<reference evidence="1 2" key="1">
    <citation type="submission" date="2017-11" db="EMBL/GenBank/DDBJ databases">
        <title>De novo assembly and phasing of dikaryotic genomes from two isolates of Puccinia coronata f. sp. avenae, the causal agent of oat crown rust.</title>
        <authorList>
            <person name="Miller M.E."/>
            <person name="Zhang Y."/>
            <person name="Omidvar V."/>
            <person name="Sperschneider J."/>
            <person name="Schwessinger B."/>
            <person name="Raley C."/>
            <person name="Palmer J.M."/>
            <person name="Garnica D."/>
            <person name="Upadhyaya N."/>
            <person name="Rathjen J."/>
            <person name="Taylor J.M."/>
            <person name="Park R.F."/>
            <person name="Dodds P.N."/>
            <person name="Hirsch C.D."/>
            <person name="Kianian S.F."/>
            <person name="Figueroa M."/>
        </authorList>
    </citation>
    <scope>NUCLEOTIDE SEQUENCE [LARGE SCALE GENOMIC DNA]</scope>
    <source>
        <strain evidence="1">12NC29</strain>
    </source>
</reference>
<dbReference type="AlphaFoldDB" id="A0A2N5VZH3"/>
<dbReference type="EMBL" id="PGCJ01000032">
    <property type="protein sequence ID" value="PLW55414.1"/>
    <property type="molecule type" value="Genomic_DNA"/>
</dbReference>
<evidence type="ECO:0000313" key="1">
    <source>
        <dbReference type="EMBL" id="PLW55414.1"/>
    </source>
</evidence>
<evidence type="ECO:0000313" key="2">
    <source>
        <dbReference type="Proteomes" id="UP000235388"/>
    </source>
</evidence>